<organism evidence="3 4">
    <name type="scientific">Fluctibacter corallii</name>
    <dbReference type="NCBI Taxonomy" id="2984329"/>
    <lineage>
        <taxon>Bacteria</taxon>
        <taxon>Pseudomonadati</taxon>
        <taxon>Pseudomonadota</taxon>
        <taxon>Gammaproteobacteria</taxon>
        <taxon>Alteromonadales</taxon>
        <taxon>Alteromonadaceae</taxon>
        <taxon>Fluctibacter</taxon>
    </lineage>
</organism>
<feature type="signal peptide" evidence="2">
    <location>
        <begin position="1"/>
        <end position="26"/>
    </location>
</feature>
<feature type="chain" id="PRO_5046310993" evidence="2">
    <location>
        <begin position="27"/>
        <end position="632"/>
    </location>
</feature>
<evidence type="ECO:0000256" key="1">
    <source>
        <dbReference type="SAM" id="MobiDB-lite"/>
    </source>
</evidence>
<accession>A0ABT3ABB4</accession>
<name>A0ABT3ABB4_9ALTE</name>
<dbReference type="PANTHER" id="PTHR35399:SF2">
    <property type="entry name" value="DUF839 DOMAIN-CONTAINING PROTEIN"/>
    <property type="match status" value="1"/>
</dbReference>
<comment type="caution">
    <text evidence="3">The sequence shown here is derived from an EMBL/GenBank/DDBJ whole genome shotgun (WGS) entry which is preliminary data.</text>
</comment>
<evidence type="ECO:0000313" key="3">
    <source>
        <dbReference type="EMBL" id="MCV2885957.1"/>
    </source>
</evidence>
<dbReference type="Proteomes" id="UP001652504">
    <property type="component" value="Unassembled WGS sequence"/>
</dbReference>
<dbReference type="PANTHER" id="PTHR35399">
    <property type="entry name" value="SLR8030 PROTEIN"/>
    <property type="match status" value="1"/>
</dbReference>
<reference evidence="3 4" key="1">
    <citation type="submission" date="2022-10" db="EMBL/GenBank/DDBJ databases">
        <title>Aestuariibacter sp. AA17 isolated from Montipora capitata coral fragment.</title>
        <authorList>
            <person name="Emsley S.A."/>
            <person name="Pfannmuller K.M."/>
            <person name="Loughran R.M."/>
            <person name="Shlafstein M."/>
            <person name="Papke E."/>
            <person name="Saw J.H."/>
            <person name="Ushijima B."/>
            <person name="Videau P."/>
        </authorList>
    </citation>
    <scope>NUCLEOTIDE SEQUENCE [LARGE SCALE GENOMIC DNA]</scope>
    <source>
        <strain evidence="3 4">AA17</strain>
    </source>
</reference>
<keyword evidence="4" id="KW-1185">Reference proteome</keyword>
<dbReference type="InterPro" id="IPR008557">
    <property type="entry name" value="PhoX"/>
</dbReference>
<evidence type="ECO:0000313" key="4">
    <source>
        <dbReference type="Proteomes" id="UP001652504"/>
    </source>
</evidence>
<evidence type="ECO:0000256" key="2">
    <source>
        <dbReference type="SAM" id="SignalP"/>
    </source>
</evidence>
<feature type="compositionally biased region" description="Low complexity" evidence="1">
    <location>
        <begin position="32"/>
        <end position="55"/>
    </location>
</feature>
<protein>
    <submittedName>
        <fullName evidence="3">DUF839 domain-containing protein</fullName>
    </submittedName>
</protein>
<gene>
    <name evidence="3" type="ORF">OE749_14790</name>
</gene>
<dbReference type="Pfam" id="PF05787">
    <property type="entry name" value="PhoX"/>
    <property type="match status" value="1"/>
</dbReference>
<keyword evidence="2" id="KW-0732">Signal</keyword>
<feature type="region of interest" description="Disordered" evidence="1">
    <location>
        <begin position="32"/>
        <end position="66"/>
    </location>
</feature>
<proteinExistence type="predicted"/>
<dbReference type="EMBL" id="JAOWKX010000008">
    <property type="protein sequence ID" value="MCV2885957.1"/>
    <property type="molecule type" value="Genomic_DNA"/>
</dbReference>
<sequence>MSLQALHTFKISALALATVIALSACGGDDGDAGPVGAAGPQGEQGTPGQAGTAGTDGKDGETGQGVSVKGLTRIATVPLGAEVTGMFLTEEGDLFFNAQHPSDANTATDSHGKVYNKGTVGVITGLNFNKIPANVSSSAKPTTQEEQETVQVAIGNYQVIGQTGDTFGGKLANGFGNIYSADGAVKLNENHNPDFNGFVQTAPGEGYLYTNWELIPGGMSRLKIKKQEGQWIVQEAMMVDFSSVQGTAANCFGSVSPWGTPLTSEEWVLLDDRNSTSTADWNNPDLETKDADSDYVVKAMGAYVNGNTGATDLPNPYRYGYIVEITDATAAAPKPVKHFTLGRVQHENSVVMPDERTVYTTQDDTGGVLLKFVADQAQDLSSGTLYAAKLKQDDSKEPAVTGFDVTWVPLASGSNTQIEAWIAEYDTVTSDDFVEGQSNYMTLADIEAWARGDATYPTVAQGGSAVTAGKAMDDRAAFIETRQAAKAKNATAEFRKLEGININQKRAKEAVEGTDMIPNEVVTTAYMYFGNSDMDNTMIDDEGDIQLDGRVKDCGAVWRMPLLANYDTNRIEPVLTGSTYRSSLDKPNRCDVNNITQPDNVMVMDDGRILIGEDASSQRLNDTLWMYDPNAM</sequence>
<dbReference type="RefSeq" id="WP_263713249.1">
    <property type="nucleotide sequence ID" value="NZ_JAOWKX010000008.1"/>
</dbReference>